<evidence type="ECO:0000256" key="2">
    <source>
        <dbReference type="SAM" id="SignalP"/>
    </source>
</evidence>
<accession>A0A5N4WL80</accession>
<dbReference type="EMBL" id="VXLD01000002">
    <property type="protein sequence ID" value="KAB1858024.1"/>
    <property type="molecule type" value="Genomic_DNA"/>
</dbReference>
<sequence length="804" mass="87048">MKNYKKGLLTLMVLSAMSLMAAEDTFIHVTTFDDEDGENLNQCSLREAIKTAADNKAFGGCNAGDTRLGQKDRIQLKEGSYKLKRELVPQSVIEIYGAEPLDYSKKHVLTNTYPATTAIKTTISGENQTRILNSSLSKYGVSFKNLTLANAVSTGLGGAIYAGADINLSNVAIVNSRAAQGGAIYLDGNIALTIDHGLIQGNQAGQGSVLAMTCLNNLLFTKPNITIQNSSLVANGAANNQSMLDLCGEASILLQTNTIAKNQANSSTGAIIKNVSSNATQANLSENSTLTLLSNTIVENNAASTLLYDQLGSKNISFNVLAYNSGQSCRYALNNGNVTDAKLNMSAINNALQLAAVTGQCNLPKVAYESNVSGTNTNIDVSNISMATLLTAYTEPNANTEYLPLYYPRNNQTANDLVNLGTVGCSDVDQRGFSRITDATLILNPSMKNTCDIGSVELMRLTAADIINLKNLSYSQMIADYQRAIDLYQKRIDDKSTDAKYLTQYQAELSAFKDLKSNTEKYAKYRAIYIDPFALALPDEQWVNNESQVQALNAENYTINTQVLGVGHYSGEGSNFQFIGDQDPKLKCEWVPELKRIMFYRLDDSISTIGESALCIYRITSKADTTKTTSGLLSASFTNIAPIAKEDTYSLQYGSSQKISLHPLENDFDDDGPKGSIAGLNKADFYRNEAGQELAIRLDSLPSAMMVDPSVPNGPCPGSAMRDTCYSSNLVVQVKNNYSPFDQIMEYTVFDAEGLASNRAKIYLNNTAKNTVTSGGGGGSIGWWSLLGLLGLGLYRHHSQTKKR</sequence>
<dbReference type="InterPro" id="IPR011050">
    <property type="entry name" value="Pectin_lyase_fold/virulence"/>
</dbReference>
<feature type="transmembrane region" description="Helical" evidence="1">
    <location>
        <begin position="775"/>
        <end position="795"/>
    </location>
</feature>
<proteinExistence type="predicted"/>
<keyword evidence="1" id="KW-0812">Transmembrane</keyword>
<dbReference type="AlphaFoldDB" id="A0A5N4WL80"/>
<dbReference type="Proteomes" id="UP000325788">
    <property type="component" value="Unassembled WGS sequence"/>
</dbReference>
<protein>
    <submittedName>
        <fullName evidence="3">CSLREA domain-containing protein</fullName>
    </submittedName>
</protein>
<feature type="signal peptide" evidence="2">
    <location>
        <begin position="1"/>
        <end position="21"/>
    </location>
</feature>
<keyword evidence="1" id="KW-1133">Transmembrane helix</keyword>
<dbReference type="NCBIfam" id="TIGR04214">
    <property type="entry name" value="CSLREA_Nterm"/>
    <property type="match status" value="1"/>
</dbReference>
<feature type="chain" id="PRO_5024293322" evidence="2">
    <location>
        <begin position="22"/>
        <end position="804"/>
    </location>
</feature>
<evidence type="ECO:0000313" key="4">
    <source>
        <dbReference type="Proteomes" id="UP000325788"/>
    </source>
</evidence>
<reference evidence="3 4" key="1">
    <citation type="submission" date="2019-09" db="EMBL/GenBank/DDBJ databases">
        <title>Draft genome sequence of Acinetobacter tandoii W4-4-4 isolated from environmental water sample.</title>
        <authorList>
            <person name="Wee S.K."/>
            <person name="Yan B."/>
            <person name="Mustaffa S.B."/>
            <person name="Yap E.P.H."/>
        </authorList>
    </citation>
    <scope>NUCLEOTIDE SEQUENCE [LARGE SCALE GENOMIC DNA]</scope>
    <source>
        <strain evidence="3 4">W4-4-4</strain>
    </source>
</reference>
<dbReference type="RefSeq" id="WP_151504169.1">
    <property type="nucleotide sequence ID" value="NZ_VXLD01000002.1"/>
</dbReference>
<dbReference type="InterPro" id="IPR026457">
    <property type="entry name" value="CSLREA_Nterm"/>
</dbReference>
<organism evidence="3 4">
    <name type="scientific">Acinetobacter tandoii</name>
    <dbReference type="NCBI Taxonomy" id="202954"/>
    <lineage>
        <taxon>Bacteria</taxon>
        <taxon>Pseudomonadati</taxon>
        <taxon>Pseudomonadota</taxon>
        <taxon>Gammaproteobacteria</taxon>
        <taxon>Moraxellales</taxon>
        <taxon>Moraxellaceae</taxon>
        <taxon>Acinetobacter</taxon>
    </lineage>
</organism>
<dbReference type="NCBIfam" id="TIGR03501">
    <property type="entry name" value="GlyGly_CTERM"/>
    <property type="match status" value="1"/>
</dbReference>
<gene>
    <name evidence="3" type="ORF">F4W09_04615</name>
</gene>
<keyword evidence="1" id="KW-0472">Membrane</keyword>
<dbReference type="InterPro" id="IPR020008">
    <property type="entry name" value="GlyGly_CTERM"/>
</dbReference>
<evidence type="ECO:0000313" key="3">
    <source>
        <dbReference type="EMBL" id="KAB1858024.1"/>
    </source>
</evidence>
<evidence type="ECO:0000256" key="1">
    <source>
        <dbReference type="SAM" id="Phobius"/>
    </source>
</evidence>
<comment type="caution">
    <text evidence="3">The sequence shown here is derived from an EMBL/GenBank/DDBJ whole genome shotgun (WGS) entry which is preliminary data.</text>
</comment>
<dbReference type="SUPFAM" id="SSF51126">
    <property type="entry name" value="Pectin lyase-like"/>
    <property type="match status" value="1"/>
</dbReference>
<keyword evidence="2" id="KW-0732">Signal</keyword>
<name>A0A5N4WL80_9GAMM</name>